<protein>
    <recommendedName>
        <fullName evidence="3">Nuclease associated modular domain-containing protein</fullName>
    </recommendedName>
</protein>
<organism evidence="4">
    <name type="scientific">Auxenochlorella protothecoides</name>
    <name type="common">Green microalga</name>
    <name type="synonym">Chlorella protothecoides</name>
    <dbReference type="NCBI Taxonomy" id="3075"/>
    <lineage>
        <taxon>Eukaryota</taxon>
        <taxon>Viridiplantae</taxon>
        <taxon>Chlorophyta</taxon>
        <taxon>core chlorophytes</taxon>
        <taxon>Trebouxiophyceae</taxon>
        <taxon>Chlorellales</taxon>
        <taxon>Chlorellaceae</taxon>
        <taxon>Auxenochlorella</taxon>
    </lineage>
</organism>
<dbReference type="AlphaFoldDB" id="A0A1D2AAD2"/>
<dbReference type="PANTHER" id="PTHR34199">
    <property type="entry name" value="NUMOD3 MOTIF FAMILY PROTEIN, EXPRESSED"/>
    <property type="match status" value="1"/>
</dbReference>
<keyword evidence="1" id="KW-0175">Coiled coil</keyword>
<evidence type="ECO:0000259" key="3">
    <source>
        <dbReference type="SMART" id="SM00496"/>
    </source>
</evidence>
<reference evidence="4" key="1">
    <citation type="submission" date="2015-08" db="EMBL/GenBank/DDBJ databases">
        <authorList>
            <person name="Babu N.S."/>
            <person name="Beckwith C.J."/>
            <person name="Beseler K.G."/>
            <person name="Brison A."/>
            <person name="Carone J.V."/>
            <person name="Caskin T.P."/>
            <person name="Diamond M."/>
            <person name="Durham M.E."/>
            <person name="Foxe J.M."/>
            <person name="Go M."/>
            <person name="Henderson B.A."/>
            <person name="Jones I.B."/>
            <person name="McGettigan J.A."/>
            <person name="Micheletti S.J."/>
            <person name="Nasrallah M.E."/>
            <person name="Ortiz D."/>
            <person name="Piller C.R."/>
            <person name="Privatt S.R."/>
            <person name="Schneider S.L."/>
            <person name="Sharp S."/>
            <person name="Smith T.C."/>
            <person name="Stanton J.D."/>
            <person name="Ullery H.E."/>
            <person name="Wilson R.J."/>
            <person name="Serrano M.G."/>
            <person name="Buck G."/>
            <person name="Lee V."/>
            <person name="Wang Y."/>
            <person name="Carvalho R."/>
            <person name="Voegtly L."/>
            <person name="Shi R."/>
            <person name="Duckworth R."/>
            <person name="Johnson A."/>
            <person name="Loviza R."/>
            <person name="Walstead R."/>
            <person name="Shah Z."/>
            <person name="Kiflezghi M."/>
            <person name="Wade K."/>
            <person name="Ball S.L."/>
            <person name="Bradley K.W."/>
            <person name="Asai D.J."/>
            <person name="Bowman C.A."/>
            <person name="Russell D.A."/>
            <person name="Pope W.H."/>
            <person name="Jacobs-Sera D."/>
            <person name="Hendrix R.W."/>
            <person name="Hatfull G.F."/>
        </authorList>
    </citation>
    <scope>NUCLEOTIDE SEQUENCE</scope>
</reference>
<dbReference type="PANTHER" id="PTHR34199:SF2">
    <property type="entry name" value="NUMOD3 MOTIF FAMILY PROTEIN, EXPRESSED"/>
    <property type="match status" value="1"/>
</dbReference>
<dbReference type="InterPro" id="IPR003611">
    <property type="entry name" value="NUMOD3"/>
</dbReference>
<dbReference type="Pfam" id="PF07460">
    <property type="entry name" value="NUMOD3"/>
    <property type="match status" value="1"/>
</dbReference>
<gene>
    <name evidence="4" type="ORF">g.22387</name>
</gene>
<feature type="domain" description="Nuclease associated modular" evidence="3">
    <location>
        <begin position="201"/>
        <end position="217"/>
    </location>
</feature>
<feature type="region of interest" description="Disordered" evidence="2">
    <location>
        <begin position="87"/>
        <end position="123"/>
    </location>
</feature>
<feature type="compositionally biased region" description="Polar residues" evidence="2">
    <location>
        <begin position="90"/>
        <end position="99"/>
    </location>
</feature>
<feature type="coiled-coil region" evidence="1">
    <location>
        <begin position="315"/>
        <end position="342"/>
    </location>
</feature>
<name>A0A1D2AAD2_AUXPR</name>
<evidence type="ECO:0000256" key="1">
    <source>
        <dbReference type="SAM" id="Coils"/>
    </source>
</evidence>
<sequence length="399" mass="44635">GQRTCRRSLQAEHNLCCAIIPCIGAHVPVIPRVPGATSGRAHRMHRAAGLGRPRMPLHRPAVNHQACKAWGLLAAGRAAAASCRAANPVHQPSSAQPQRLGQDAHALSPRDAPPPAQPAPVDPVLKRTRKRNVSNRLHITPELPPEEALRRMRISDANTGKPAWNKGRKHSEETKAKIRAATAAAMQRPDVHAKVIAALEYRNPVSQEDRDKISQKARIKIAEARAIMLPQAQELRDQLRVSEDSDLQTVAESHHVIDDIMALAWCKLRRKEKLVEAAWAHETFMKDLVRRVYAKMKRDERMAARQESKRVMAVATSQLRQLRRAEAKLQLVERALVNLERARPSMEQSQQLERYRTTELEAKELVERCRKQVTELSEALHAVATSSRASRSEGAEGQD</sequence>
<dbReference type="GO" id="GO:0003677">
    <property type="term" value="F:DNA binding"/>
    <property type="evidence" value="ECO:0007669"/>
    <property type="project" value="InterPro"/>
</dbReference>
<evidence type="ECO:0000313" key="4">
    <source>
        <dbReference type="EMBL" id="JAT76031.1"/>
    </source>
</evidence>
<dbReference type="EMBL" id="GDKF01002591">
    <property type="protein sequence ID" value="JAT76031.1"/>
    <property type="molecule type" value="Transcribed_RNA"/>
</dbReference>
<proteinExistence type="predicted"/>
<evidence type="ECO:0000256" key="2">
    <source>
        <dbReference type="SAM" id="MobiDB-lite"/>
    </source>
</evidence>
<feature type="compositionally biased region" description="Pro residues" evidence="2">
    <location>
        <begin position="111"/>
        <end position="121"/>
    </location>
</feature>
<dbReference type="SMART" id="SM00496">
    <property type="entry name" value="IENR2"/>
    <property type="match status" value="2"/>
</dbReference>
<accession>A0A1D2AAD2</accession>
<feature type="non-terminal residue" evidence="4">
    <location>
        <position position="1"/>
    </location>
</feature>
<feature type="domain" description="Nuclease associated modular" evidence="3">
    <location>
        <begin position="166"/>
        <end position="182"/>
    </location>
</feature>